<keyword evidence="3" id="KW-1185">Reference proteome</keyword>
<feature type="domain" description="Hemerythrin-like" evidence="1">
    <location>
        <begin position="35"/>
        <end position="150"/>
    </location>
</feature>
<organism evidence="2 3">
    <name type="scientific">Allosphingosinicella ginsenosidimutans</name>
    <dbReference type="NCBI Taxonomy" id="1176539"/>
    <lineage>
        <taxon>Bacteria</taxon>
        <taxon>Pseudomonadati</taxon>
        <taxon>Pseudomonadota</taxon>
        <taxon>Alphaproteobacteria</taxon>
        <taxon>Sphingomonadales</taxon>
        <taxon>Sphingomonadaceae</taxon>
        <taxon>Allosphingosinicella</taxon>
    </lineage>
</organism>
<dbReference type="AlphaFoldDB" id="A0A5C6TY93"/>
<protein>
    <submittedName>
        <fullName evidence="2">Hemerythrin domain-containing protein</fullName>
    </submittedName>
</protein>
<dbReference type="Proteomes" id="UP000321249">
    <property type="component" value="Unassembled WGS sequence"/>
</dbReference>
<gene>
    <name evidence="2" type="ORF">FRZ32_13695</name>
</gene>
<comment type="caution">
    <text evidence="2">The sequence shown here is derived from an EMBL/GenBank/DDBJ whole genome shotgun (WGS) entry which is preliminary data.</text>
</comment>
<reference evidence="2 3" key="1">
    <citation type="journal article" date="2015" name="J. Microbiol.">
        <title>Sphingosinicella ginsenosidimutans sp. nov., with ginsenoside converting activity.</title>
        <authorList>
            <person name="Kim J.K."/>
            <person name="Kang M.S."/>
            <person name="Park S.C."/>
            <person name="Kim K.M."/>
            <person name="Choi K."/>
            <person name="Yoon M.H."/>
            <person name="Im W.T."/>
        </authorList>
    </citation>
    <scope>NUCLEOTIDE SEQUENCE [LARGE SCALE GENOMIC DNA]</scope>
    <source>
        <strain evidence="2 3">BS-11</strain>
    </source>
</reference>
<accession>A0A5C6TY93</accession>
<dbReference type="PANTHER" id="PTHR35585">
    <property type="entry name" value="HHE DOMAIN PROTEIN (AFU_ORTHOLOGUE AFUA_4G00730)"/>
    <property type="match status" value="1"/>
</dbReference>
<dbReference type="Pfam" id="PF01814">
    <property type="entry name" value="Hemerythrin"/>
    <property type="match status" value="1"/>
</dbReference>
<dbReference type="PANTHER" id="PTHR35585:SF1">
    <property type="entry name" value="HHE DOMAIN PROTEIN (AFU_ORTHOLOGUE AFUA_4G00730)"/>
    <property type="match status" value="1"/>
</dbReference>
<evidence type="ECO:0000313" key="2">
    <source>
        <dbReference type="EMBL" id="TXC65080.1"/>
    </source>
</evidence>
<proteinExistence type="predicted"/>
<evidence type="ECO:0000313" key="3">
    <source>
        <dbReference type="Proteomes" id="UP000321249"/>
    </source>
</evidence>
<dbReference type="Gene3D" id="1.20.120.520">
    <property type="entry name" value="nmb1532 protein domain like"/>
    <property type="match status" value="1"/>
</dbReference>
<dbReference type="EMBL" id="VOQQ01000001">
    <property type="protein sequence ID" value="TXC65080.1"/>
    <property type="molecule type" value="Genomic_DNA"/>
</dbReference>
<sequence>MIAAAAVAGAAVGAAANLGRKLMVQGLTSNGNWDEALAAEHRLVLGIFDKIEATADDQTFIRAHLLVQLKHALVKHAAEEENVIYPALREADDAHDADALNGEHGYVKTFLYELEKMSKDSPAWIAKIREFRALLEEHIQMEEKEVFPRLKQSMSEEQNATLTAAMNKEGFAMA</sequence>
<evidence type="ECO:0000259" key="1">
    <source>
        <dbReference type="Pfam" id="PF01814"/>
    </source>
</evidence>
<dbReference type="OrthoDB" id="7210157at2"/>
<dbReference type="InterPro" id="IPR012312">
    <property type="entry name" value="Hemerythrin-like"/>
</dbReference>
<name>A0A5C6TY93_9SPHN</name>